<proteinExistence type="predicted"/>
<reference evidence="1" key="1">
    <citation type="submission" date="2018-02" db="EMBL/GenBank/DDBJ databases">
        <title>Rhizophora mucronata_Transcriptome.</title>
        <authorList>
            <person name="Meera S.P."/>
            <person name="Sreeshan A."/>
            <person name="Augustine A."/>
        </authorList>
    </citation>
    <scope>NUCLEOTIDE SEQUENCE</scope>
    <source>
        <tissue evidence="1">Leaf</tissue>
    </source>
</reference>
<dbReference type="AlphaFoldDB" id="A0A2P2ND85"/>
<name>A0A2P2ND85_RHIMU</name>
<accession>A0A2P2ND85</accession>
<evidence type="ECO:0000313" key="1">
    <source>
        <dbReference type="EMBL" id="MBX40434.1"/>
    </source>
</evidence>
<protein>
    <submittedName>
        <fullName evidence="1">Uncharacterized protein</fullName>
    </submittedName>
</protein>
<organism evidence="1">
    <name type="scientific">Rhizophora mucronata</name>
    <name type="common">Asiatic mangrove</name>
    <dbReference type="NCBI Taxonomy" id="61149"/>
    <lineage>
        <taxon>Eukaryota</taxon>
        <taxon>Viridiplantae</taxon>
        <taxon>Streptophyta</taxon>
        <taxon>Embryophyta</taxon>
        <taxon>Tracheophyta</taxon>
        <taxon>Spermatophyta</taxon>
        <taxon>Magnoliopsida</taxon>
        <taxon>eudicotyledons</taxon>
        <taxon>Gunneridae</taxon>
        <taxon>Pentapetalae</taxon>
        <taxon>rosids</taxon>
        <taxon>fabids</taxon>
        <taxon>Malpighiales</taxon>
        <taxon>Rhizophoraceae</taxon>
        <taxon>Rhizophora</taxon>
    </lineage>
</organism>
<sequence length="43" mass="5143">MRFTLNNRYQLSYTALYQSYNRLTKESRFAAFRNSSLTASSHF</sequence>
<dbReference type="EMBL" id="GGEC01059950">
    <property type="protein sequence ID" value="MBX40434.1"/>
    <property type="molecule type" value="Transcribed_RNA"/>
</dbReference>